<feature type="domain" description="Chalcone/stilbene synthase C-terminal" evidence="5">
    <location>
        <begin position="1077"/>
        <end position="1211"/>
    </location>
</feature>
<evidence type="ECO:0000256" key="1">
    <source>
        <dbReference type="ARBA" id="ARBA00005531"/>
    </source>
</evidence>
<feature type="domain" description="Chalcone/stilbene synthase N-terminal" evidence="4">
    <location>
        <begin position="455"/>
        <end position="644"/>
    </location>
</feature>
<sequence length="4818" mass="510362">MVAMVKEALPIDVEVKEEDTVNILLARASEKLGTSAPAAHTGSTSAADGIAPSYGASATWPACVLGMGSAWPAAEHQYSQESLAQALVSQVKLSKKDEKYVLDTFKGAQVEKRGLSIDLDKAYSHVPEGEAAEQLRAEIQEKLLAMLCEAATAALAEWGGNLAGITHVIFGQMSGGDAPSHEVSVVEKLKLPQTVERVSVDHIGCQAGLRVLALASEIACASAQNRVLVLYGDVSTLLGVFAPPKPSTMDIMSLSVFADGAAAVVVGAGPRSGEQALYEVQAWKSELVGDTPEDMSLKIQGDKVQKIMSTRVPKLVEKHVKPLVGRLLEGSGTSVQECAMLCHPGSASILEGMQKTFGLQRAQIESSYAILRDHGNMSGATVLQIADHFRKSAAASKYKWAVAVSHGPGLGLEAVLLKPVARGDAAGCTLMPDMGAPCVLSMASAWPPEHFQHDQKDLAQALLAQTDLPPEDKEFAKSVYLGTNVAARGLSLPLEKLYTRPRKEDEVELRASVHRELFEMLAKAGEAALTEWGGARSDITHIVFGSLSYRECPGPEVGLVERLKLPSSTQRIVIDHMGCLAGYRLVGLASQIAASNPKNRVLIVYGDVSAFLGAYLPKVPNKLDIMSVSLFADGAAAAVVGQAPQAVERVVYEVFTVKSQLLGKSRRDMYMKIQSDGTVENVVSPRVPIFIGKGVQGFIDRVVEGSGLKVDEYAVLCHPGGKTILETVEDKLGLIKEQTASSWAVLRAHGNMSGATNLQVADHFRSSASYGKYKWAVCMSFGPGLGMEGLLLRIPGERSTPSLGAVPRQLLAAVPAPAGPSAPPAAAPAAHTGSTSAADGIAPSYGASATWPACVLGMGSAWPAAEHQYSQESLAQALVSQVKLSKKDEKYVLDTFKGAQVEKRGLSIDLDKAYSHVPEGEAAEQLRAEIQEKLLAMLCEAATAALAEWGGNLAGITHVIFGQMSGGDAPSHEVSVVEKLKLPQTVERVSVDHIGCQAGLRVLALASEIACASAQNRVLVLYGDVSTLLGVFAPPKPSTMDIMSLSVFADGAAAVVVGAGPRSGEQALYEVQAWKSELVGDTPEDMSLKIQGDKVQKIVSTRVPKLVEKHVKPLVGRLLEGSGTSVQECAMLCHPGSASILEGMQKTFGLQRAQIESSYAILRDHGNMSGATVLQIADHFRKSAAASKYKWAVAVSHGPGLGLEAVLLKPVARGDAAGCTLMPDMGAPCVLSMASAWPPEHFQHDQKDLAQALLAQTDLPPEDKEFAKSVYLGTNVAARGLSLPLEKLYTRPRKEDEVELRASVHRELFEMLAKAGEAALTEWGGARSDITHIVFGSLSYRECPGPEVGLVERLKLPSSTQRIVIDHMGCLAGYRLVGLASQIAASNPKNRVLIVYGDVSAFLGAYLPKVPNKLDIMSVSLFADGAAAAVVGQAPQAVERVVYEVFTVKSQLLGKSRRDMYMKIQSDGTVENVVSPRVPIFIGKGVQGFIDRVVEGSGLKVDEYAVLCHPGGKTILETVEDKLGLIKEQTASSWAVLRAHGNMSGATNLQLLAAVPAPAGPSAPPAAAPAAHTGSTSAADGIAPSYGASATWPACVLGMGSAWPAAEHQYSQESLAQALVSQVKLSKKDEKYVLDTFKGAQVEKRGLSIDLDKAYSHVPEGEAAEQLRAEIQEKLLAMLCEAATAALAEWGGNLAGITHVIFGQMSGGDAPSHEVSVVEKLKLPQTVERVSVDHIGCQAGLRVLALASEIACASAQNRVLVLYGDVSTLLGVFAPPKPSTMDIMSLSVFADGAAAVVVGAGPRSGEQALYEVQAWKSELVGDTPEDMSLKIQGDKVQKIVSTRVPKLVEKHVKPLVGRLLEGSGTSVQECAMLCHPGSASILEGMQKTFGLQRAQIESSYAILRDHGNMSGATVLQIADHFRKSAAASKYKWAVAVSHGPGLGLEAVLLKPVARGDAAGCTLMPDMGAPCVLSMASAWPPEHFQHDQKDLAQALLAQTDLPPEDKEFAKSVYLGTNVAARGLSLPLEKLYTRPRKEDEVELRASVHRELFEMLAKAGEAALTEWGGARSDITHIVFGSLSYRECPGPEVGLVERLKLPSSTQRIVIDHMGCLAGYRLVGLASQIAASNPKNRVLIVYGDVSAFLGAYLPKVPNKLDIMSVSLFADGAAAAVVGQAPQAVERVVYEVFTVKSQLLGKSRRDMYMKIQSDGTVENVVSPRVPIFIGKGVQGFIDRVVEGSGLKVDEYAVLCHPGGKTILETVEDKLGLIKEQTASSWAVLRAHGNMSGATNLQVADHFRSSASYGKYKWAVCMSFGPGLGMEGLLLRIPGERSTPSLGAVPRQLLAAVPAPAGPSAPPAAAPAAHTGSTSAADGIAPSYGASATWPACVLGMGSAWPAAEHQYSQESLAQALVSQVKLSKKDEKYVLDTFKGAQVEKRGLSIDLDKAYSHVPEGEAAEQLRAEIQEKLLAMLCEAATAALAEWGGNLAGITHVIFGQMSGGDAPSHEVSVVEKLKLPQTVERVSVDHIGCQAGLRVLALASEIACASAQNRVLVLYGDVSTLLGVFAPPKPSTMDIMSLSVFADGAAAVVVGAGPRSGEQALYEVQAWKSELVGDTPEDMSLKIQGDKVQKIVSTRVPKLVEKHVKPLVGRLLEGSGTSVQECAMLCHPGSASILEGMQKTFGLQRAQIESSYAILRDHGNMSGATVLQIADHFRKSAAASKYKWAVAVSHGPGLGLEAVLLKPVARGDAAGCTLMPDMGAPCVLSMASAWPPEHFQHDQKDLAQALLAQTDLPPEDKEFAKSVYLGTNVAARGLSLPLEKLYTRPRKEDEVELRASVHRELFEMLAKAGEAALTEWGGARSDITHIVFGSLSYRECPGPEVGLVERLKLPSSTQRIVIDHMGCLAGYRLVGLASQIAASNPKNRVLIVYGDVSAFLGAYLPKVPNKLDIMSVSLFADGAAAAVVGQAPQAVERVVYEVFTVKSQLLGKSRRDMYMKIQSDGTVENVVSPRVPIFIGKGVQGFIDRVVEGSGLKVDEYAVLCHPGGKTILETVEDKLGLIKEQTASSWAVLRAHGNMSGATNLQVADHFRSSASYGKYKWAVCMSFGPGLGMEGLLLRIPGERSTPSLGAVPRQLLAAVPAPAGPSAPPAAAPAAHIGSTSAADGIAPSYGASATWPACVLGMGSAWPAAEHQYSQESLAQALVSQVKLSKKDEKYVLDTFKGAQVEKRGLSIDLDKAYSHVPEGEAAEQLRAEIQEKLLAMLCEAATAALAEWGGNLAGITHVIFGQMSGGDAPSHEVSVVEKLKLPQTVERVSVDHIGCQAGLRVLALASEIACASAQNRVLVLYGDVSTLLGVFAPPKPSTMDIMSLSVFADGAAAVVVGAGPRSGEQALYEVQAWKSELVGDTPEDMSLKIQGDKVQKIVSTRVPKLVEKHVKPLVGRLLEGSGTSVQECAMLCHPGSASILEGMQKTFGLQRAQIESSYAILRDHGNMSGATVLQIADHFRKSAAASKYKWAVAVSHGPGLGLEAVLLKPVARGDAAGCTLMPDMGAPCVLSMASAWPPEHFQHDQKDLAQALLAQTDLPPEDKEFAKSVYLGTNVAARGLSLPLEKLYTRPRKEDEVELRASVHRELFEMLAKAGEAALTEWGGARSDITHIVFGSLSYRECPGPEVGLVERLKLPSSTQRIVIDHMGCLAGYRLVGLASQIAASNPKNRVLIVYGDVSAFLGAYLPKVPNKLDIMSVSLFADGAAAAVVGQAPQAVERVVYEVFTVKSQLLGKSRRDMYMKIQSDGTVENVVSPRVPIFIGKGVQGFIDRVVEGSGLKVDEYAVLCHPGGKTILETVEDKLGLIKEQTASSWAVLRAHGNMSGATNLQVADHFRSSASYGKYKWAVCMSFGPGLGMEGLLLRIPGERSTPSLGAVPRQLLAAVPAPAGPSAPPAAAPAAHTGSTSAADGIAPSYGASATWPACVLGMGSAWPAAEHQYSQESLAQALVSQVKLSKKDEKYVLDTFKGAQVEKRGLSIDLDKAYSHVPEGEAAEQLRAEIQEKLLAMLCEAATAALAEWGGNLAGITHVIFGQMSGGDAPSHEVSVVEKLKLPQTVERVSVDHIGCQAGLRVLALASEIACASAQNRVLVLYGDVSTLLGVFAPPKPSTMDIMSLSVFADGAAAVVVGAGPRSGEQALYEVQAWKSELVGDTPEDMSLKIQGDKVQKIVSTRVPKLVEKHVKPLVGRLLEGSGTSVQECAMLCHPGSASILEGMQKTFGLQRAQIESSYAILRDHGNMSGATVLQIADHFRKSAAASKYKWAVAVSHGPGLGLEAVLLKPVARGDAAGCTLMPDMGAPCVLSMASAWPPEHFQHDQKDLAQALLAQTDLPPEDKEFAKSVYLGTNVAARGLSLPLEKLYTRPRKEDEVELRASVHRELFEMLAKAGEAALTEWGGARSDITHIVFGSLSYRECPGPEVGLVERLKLPSSTQRIVIDHMGCLAGYRLVGLASQIAASNPKNRVLIVYGDVSAFLGAYLPKVPNKLDIMSVSLFADGAAAAVVGQAPQAVERVVYEVFTVKSQLLGKSRRDMYMKIQSDGTVENVVSPRVPIFIGKGVQGFIDRVVEGSGLKVDEYAVLCHPGGKTILETVEDKLGLIKEQTASSWAVLRAHGNMSGATNLQVADHFRSSASYGKYKWAVCMSFGPGLGMEGLLLRIPGERSTPSLGAVPRQLMTSTPLSSGVPTSSGAISPEIPASSSNSSGVQPAEPVNLPQVTAGATADSNTSIERKQGNDPAASSLPVAPVSRDRDPLYILVILVLIMYICFQQQIRDTFAL</sequence>
<gene>
    <name evidence="6" type="ORF">CYMTET_55809</name>
</gene>
<dbReference type="InterPro" id="IPR011141">
    <property type="entry name" value="Polyketide_synthase_type-III"/>
</dbReference>
<feature type="domain" description="Chalcone/stilbene synthase N-terminal" evidence="4">
    <location>
        <begin position="3964"/>
        <end position="4175"/>
    </location>
</feature>
<dbReference type="InterPro" id="IPR012328">
    <property type="entry name" value="Chalcone/stilbene_synt_C"/>
</dbReference>
<organism evidence="6 7">
    <name type="scientific">Cymbomonas tetramitiformis</name>
    <dbReference type="NCBI Taxonomy" id="36881"/>
    <lineage>
        <taxon>Eukaryota</taxon>
        <taxon>Viridiplantae</taxon>
        <taxon>Chlorophyta</taxon>
        <taxon>Pyramimonadophyceae</taxon>
        <taxon>Pyramimonadales</taxon>
        <taxon>Pyramimonadaceae</taxon>
        <taxon>Cymbomonas</taxon>
    </lineage>
</organism>
<feature type="domain" description="Chalcone/stilbene synthase C-terminal" evidence="5">
    <location>
        <begin position="660"/>
        <end position="793"/>
    </location>
</feature>
<dbReference type="InterPro" id="IPR016039">
    <property type="entry name" value="Thiolase-like"/>
</dbReference>
<feature type="region of interest" description="Disordered" evidence="3">
    <location>
        <begin position="4717"/>
        <end position="4784"/>
    </location>
</feature>
<feature type="domain" description="Chalcone/stilbene synthase N-terminal" evidence="4">
    <location>
        <begin position="3569"/>
        <end position="3758"/>
    </location>
</feature>
<proteinExistence type="inferred from homology"/>
<feature type="compositionally biased region" description="Polar residues" evidence="3">
    <location>
        <begin position="4717"/>
        <end position="4727"/>
    </location>
</feature>
<feature type="domain" description="Chalcone/stilbene synthase C-terminal" evidence="5">
    <location>
        <begin position="2983"/>
        <end position="3116"/>
    </location>
</feature>
<dbReference type="Gene3D" id="3.40.47.10">
    <property type="match status" value="24"/>
</dbReference>
<dbReference type="PANTHER" id="PTHR11877:SF46">
    <property type="entry name" value="TYPE III POLYKETIDE SYNTHASE A"/>
    <property type="match status" value="1"/>
</dbReference>
<evidence type="ECO:0000259" key="4">
    <source>
        <dbReference type="Pfam" id="PF00195"/>
    </source>
</evidence>
<dbReference type="SUPFAM" id="SSF53901">
    <property type="entry name" value="Thiolase-like"/>
    <property type="match status" value="13"/>
</dbReference>
<feature type="domain" description="Chalcone/stilbene synthase N-terminal" evidence="4">
    <location>
        <begin position="4360"/>
        <end position="4549"/>
    </location>
</feature>
<feature type="domain" description="Chalcone/stilbene synthase N-terminal" evidence="4">
    <location>
        <begin position="1246"/>
        <end position="1435"/>
    </location>
</feature>
<feature type="domain" description="Chalcone/stilbene synthase N-terminal" evidence="4">
    <location>
        <begin position="850"/>
        <end position="1061"/>
    </location>
</feature>
<accession>A0AAE0EPD3</accession>
<evidence type="ECO:0000259" key="5">
    <source>
        <dbReference type="Pfam" id="PF02797"/>
    </source>
</evidence>
<feature type="domain" description="Chalcone/stilbene synthase C-terminal" evidence="5">
    <location>
        <begin position="4191"/>
        <end position="4325"/>
    </location>
</feature>
<dbReference type="Pfam" id="PF00195">
    <property type="entry name" value="Chal_sti_synt_N"/>
    <property type="match status" value="12"/>
</dbReference>
<feature type="domain" description="Chalcone/stilbene synthase C-terminal" evidence="5">
    <location>
        <begin position="2609"/>
        <end position="2743"/>
    </location>
</feature>
<evidence type="ECO:0000313" key="6">
    <source>
        <dbReference type="EMBL" id="KAK3233920.1"/>
    </source>
</evidence>
<keyword evidence="2" id="KW-0808">Transferase</keyword>
<dbReference type="Pfam" id="PF02797">
    <property type="entry name" value="Chal_sti_synt_C"/>
    <property type="match status" value="12"/>
</dbReference>
<feature type="domain" description="Chalcone/stilbene synthase C-terminal" evidence="5">
    <location>
        <begin position="1451"/>
        <end position="1553"/>
    </location>
</feature>
<feature type="domain" description="Chalcone/stilbene synthase N-terminal" evidence="4">
    <location>
        <begin position="59"/>
        <end position="270"/>
    </location>
</feature>
<feature type="domain" description="Chalcone/stilbene synthase N-terminal" evidence="4">
    <location>
        <begin position="2778"/>
        <end position="2967"/>
    </location>
</feature>
<feature type="compositionally biased region" description="Low complexity" evidence="3">
    <location>
        <begin position="4728"/>
        <end position="4745"/>
    </location>
</feature>
<dbReference type="InterPro" id="IPR001099">
    <property type="entry name" value="Chalcone/stilbene_synt_N"/>
</dbReference>
<feature type="domain" description="Chalcone/stilbene synthase C-terminal" evidence="5">
    <location>
        <begin position="3400"/>
        <end position="3534"/>
    </location>
</feature>
<feature type="domain" description="Chalcone/stilbene synthase N-terminal" evidence="4">
    <location>
        <begin position="1987"/>
        <end position="2176"/>
    </location>
</feature>
<name>A0AAE0EPD3_9CHLO</name>
<feature type="domain" description="Chalcone/stilbene synthase C-terminal" evidence="5">
    <location>
        <begin position="286"/>
        <end position="420"/>
    </location>
</feature>
<dbReference type="Proteomes" id="UP001190700">
    <property type="component" value="Unassembled WGS sequence"/>
</dbReference>
<dbReference type="PANTHER" id="PTHR11877">
    <property type="entry name" value="HYDROXYMETHYLGLUTARYL-COA SYNTHASE"/>
    <property type="match status" value="1"/>
</dbReference>
<feature type="domain" description="Chalcone/stilbene synthase N-terminal" evidence="4">
    <location>
        <begin position="1591"/>
        <end position="1802"/>
    </location>
</feature>
<feature type="domain" description="Chalcone/stilbene synthase C-terminal" evidence="5">
    <location>
        <begin position="3774"/>
        <end position="3907"/>
    </location>
</feature>
<feature type="domain" description="Chalcone/stilbene synthase C-terminal" evidence="5">
    <location>
        <begin position="4565"/>
        <end position="4698"/>
    </location>
</feature>
<evidence type="ECO:0000313" key="7">
    <source>
        <dbReference type="Proteomes" id="UP001190700"/>
    </source>
</evidence>
<dbReference type="EMBL" id="LGRX02035604">
    <property type="protein sequence ID" value="KAK3233920.1"/>
    <property type="molecule type" value="Genomic_DNA"/>
</dbReference>
<dbReference type="SMART" id="SM00711">
    <property type="entry name" value="TDU"/>
    <property type="match status" value="11"/>
</dbReference>
<feature type="domain" description="Chalcone/stilbene synthase N-terminal" evidence="4">
    <location>
        <begin position="2382"/>
        <end position="2593"/>
    </location>
</feature>
<comment type="similarity">
    <text evidence="1">Belongs to the thiolase-like superfamily. Chalcone/stilbene synthases family.</text>
</comment>
<reference evidence="6 7" key="1">
    <citation type="journal article" date="2015" name="Genome Biol. Evol.">
        <title>Comparative Genomics of a Bacterivorous Green Alga Reveals Evolutionary Causalities and Consequences of Phago-Mixotrophic Mode of Nutrition.</title>
        <authorList>
            <person name="Burns J.A."/>
            <person name="Paasch A."/>
            <person name="Narechania A."/>
            <person name="Kim E."/>
        </authorList>
    </citation>
    <scope>NUCLEOTIDE SEQUENCE [LARGE SCALE GENOMIC DNA]</scope>
    <source>
        <strain evidence="6 7">PLY_AMNH</strain>
    </source>
</reference>
<evidence type="ECO:0000256" key="3">
    <source>
        <dbReference type="SAM" id="MobiDB-lite"/>
    </source>
</evidence>
<evidence type="ECO:0000256" key="2">
    <source>
        <dbReference type="ARBA" id="ARBA00022679"/>
    </source>
</evidence>
<keyword evidence="7" id="KW-1185">Reference proteome</keyword>
<dbReference type="GO" id="GO:0030639">
    <property type="term" value="P:polyketide biosynthetic process"/>
    <property type="evidence" value="ECO:0007669"/>
    <property type="project" value="TreeGrafter"/>
</dbReference>
<comment type="caution">
    <text evidence="6">The sequence shown here is derived from an EMBL/GenBank/DDBJ whole genome shotgun (WGS) entry which is preliminary data.</text>
</comment>
<feature type="domain" description="Chalcone/stilbene synthase C-terminal" evidence="5">
    <location>
        <begin position="1818"/>
        <end position="1952"/>
    </location>
</feature>
<protein>
    <submittedName>
        <fullName evidence="6">Uncharacterized protein</fullName>
    </submittedName>
</protein>
<feature type="domain" description="Chalcone/stilbene synthase N-terminal" evidence="4">
    <location>
        <begin position="3173"/>
        <end position="3384"/>
    </location>
</feature>
<dbReference type="GO" id="GO:0016747">
    <property type="term" value="F:acyltransferase activity, transferring groups other than amino-acyl groups"/>
    <property type="evidence" value="ECO:0007669"/>
    <property type="project" value="InterPro"/>
</dbReference>
<feature type="domain" description="Chalcone/stilbene synthase C-terminal" evidence="5">
    <location>
        <begin position="2192"/>
        <end position="2325"/>
    </location>
</feature>
<dbReference type="InterPro" id="IPR006627">
    <property type="entry name" value="TDU_repeat"/>
</dbReference>